<dbReference type="AlphaFoldDB" id="A0A6G0HFZ4"/>
<evidence type="ECO:0000256" key="1">
    <source>
        <dbReference type="SAM" id="MobiDB-lite"/>
    </source>
</evidence>
<accession>A0A6G0HFZ4</accession>
<organism evidence="2 3">
    <name type="scientific">Larimichthys crocea</name>
    <name type="common">Large yellow croaker</name>
    <name type="synonym">Pseudosciaena crocea</name>
    <dbReference type="NCBI Taxonomy" id="215358"/>
    <lineage>
        <taxon>Eukaryota</taxon>
        <taxon>Metazoa</taxon>
        <taxon>Chordata</taxon>
        <taxon>Craniata</taxon>
        <taxon>Vertebrata</taxon>
        <taxon>Euteleostomi</taxon>
        <taxon>Actinopterygii</taxon>
        <taxon>Neopterygii</taxon>
        <taxon>Teleostei</taxon>
        <taxon>Neoteleostei</taxon>
        <taxon>Acanthomorphata</taxon>
        <taxon>Eupercaria</taxon>
        <taxon>Sciaenidae</taxon>
        <taxon>Larimichthys</taxon>
    </lineage>
</organism>
<name>A0A6G0HFZ4_LARCR</name>
<dbReference type="Proteomes" id="UP000424527">
    <property type="component" value="Unassembled WGS sequence"/>
</dbReference>
<dbReference type="PANTHER" id="PTHR31025">
    <property type="entry name" value="SI:CH211-196P9.1-RELATED"/>
    <property type="match status" value="1"/>
</dbReference>
<comment type="caution">
    <text evidence="2">The sequence shown here is derived from an EMBL/GenBank/DDBJ whole genome shotgun (WGS) entry which is preliminary data.</text>
</comment>
<evidence type="ECO:0000313" key="2">
    <source>
        <dbReference type="EMBL" id="KAE8278124.1"/>
    </source>
</evidence>
<keyword evidence="3" id="KW-1185">Reference proteome</keyword>
<protein>
    <submittedName>
        <fullName evidence="2">Uncharacterized protein</fullName>
    </submittedName>
</protein>
<dbReference type="PANTHER" id="PTHR31025:SF27">
    <property type="entry name" value="SI:CH211-193K19.2-RELATED"/>
    <property type="match status" value="1"/>
</dbReference>
<gene>
    <name evidence="2" type="ORF">D5F01_LYC23797</name>
</gene>
<reference evidence="2 3" key="1">
    <citation type="submission" date="2019-07" db="EMBL/GenBank/DDBJ databases">
        <title>Chromosome genome assembly for large yellow croaker.</title>
        <authorList>
            <person name="Xiao S."/>
        </authorList>
    </citation>
    <scope>NUCLEOTIDE SEQUENCE [LARGE SCALE GENOMIC DNA]</scope>
    <source>
        <strain evidence="2">JMULYC20181020</strain>
        <tissue evidence="2">Muscle</tissue>
    </source>
</reference>
<dbReference type="EMBL" id="REGW02000034">
    <property type="protein sequence ID" value="KAE8278124.1"/>
    <property type="molecule type" value="Genomic_DNA"/>
</dbReference>
<feature type="region of interest" description="Disordered" evidence="1">
    <location>
        <begin position="138"/>
        <end position="165"/>
    </location>
</feature>
<evidence type="ECO:0000313" key="3">
    <source>
        <dbReference type="Proteomes" id="UP000424527"/>
    </source>
</evidence>
<proteinExistence type="predicted"/>
<feature type="compositionally biased region" description="Acidic residues" evidence="1">
    <location>
        <begin position="138"/>
        <end position="152"/>
    </location>
</feature>
<sequence length="183" mass="20454">MMETTFRIFVIRKEGAEPDVAPEDVGIVLEGVQVLDELGNVPLAVVMLFALVYALNLSYPPELRYTLEALQKIIMELDGNRLSKKNQTLKTLLARDALDIDDTSLSSSTEDENETVIKEMMQHVENDTASALMDDVDHEEEVSNDDGDDDEEVSAKAMGPPCNSKFCQRVSTRDCQVLTKEQR</sequence>